<name>A0ABX0FHV4_9BURK</name>
<keyword evidence="2" id="KW-0808">Transferase</keyword>
<dbReference type="RefSeq" id="WP_166100684.1">
    <property type="nucleotide sequence ID" value="NZ_JAADJT010000003.1"/>
</dbReference>
<evidence type="ECO:0000259" key="1">
    <source>
        <dbReference type="Pfam" id="PF01717"/>
    </source>
</evidence>
<dbReference type="Pfam" id="PF01717">
    <property type="entry name" value="Meth_synt_2"/>
    <property type="match status" value="1"/>
</dbReference>
<sequence length="513" mass="55722">MTNPFNHPHDADVAFDGGDLDCGNGLLLLIRRHIDPLERGGLLEIRSTETSVDEDLPAWCRMTGNELVSFVKRDKQRSFLVAKGRLEERRGAGVQAAQAAQQRGGIELVEVKPMTVFPPVAPAPAIRPLSVMGIGSWPRPRWMLQAMHEHMEGRLDEASFHATADDAVSLAISAQLRAGADVVSDGEQRRDSYSSFVASRLDNCQLIPLTDLLPLVDDPEEFERELRALDVPAGDVRHPAVFGPLGRSRGIAVHEVDFARALTQTPIKVALPGPYLLTRTMWMECISDRAYANREDLAQDIVRVLREEIACLLASGAALVQLDEPVLSEVVFSGPANQRSFMCGALGAKGDSPTELAFARDLVNAVTKGFPRERIALHMCRGNWTADESKALAGDYQPLVDTLGQMQVGTLFLELCTPRAGEMEILTSLPDDIRIGVGACNQKHAHVESVEHVVAHAEHAIQLFGAERVLLTPDCGFATFADNPLNSSATAEAKLAVLAKAAAILRQRHGIAA</sequence>
<comment type="caution">
    <text evidence="2">The sequence shown here is derived from an EMBL/GenBank/DDBJ whole genome shotgun (WGS) entry which is preliminary data.</text>
</comment>
<dbReference type="PANTHER" id="PTHR43844:SF1">
    <property type="entry name" value="METHIONINE SYNTHASE"/>
    <property type="match status" value="1"/>
</dbReference>
<reference evidence="3" key="2">
    <citation type="submission" date="2023-07" db="EMBL/GenBank/DDBJ databases">
        <title>Duganella aceri sp. nov., isolated from tree sap.</title>
        <authorList>
            <person name="Kim I.S."/>
        </authorList>
    </citation>
    <scope>NUCLEOTIDE SEQUENCE [LARGE SCALE GENOMIC DNA]</scope>
    <source>
        <strain evidence="3">SAP-35</strain>
    </source>
</reference>
<keyword evidence="2" id="KW-0489">Methyltransferase</keyword>
<evidence type="ECO:0000313" key="2">
    <source>
        <dbReference type="EMBL" id="NGZ84128.1"/>
    </source>
</evidence>
<protein>
    <submittedName>
        <fullName evidence="2">5-methyltetrahydropteroyltriglutamate--homocysteine methyltransferase</fullName>
    </submittedName>
</protein>
<evidence type="ECO:0000313" key="3">
    <source>
        <dbReference type="Proteomes" id="UP000666369"/>
    </source>
</evidence>
<dbReference type="PANTHER" id="PTHR43844">
    <property type="entry name" value="METHIONINE SYNTHASE"/>
    <property type="match status" value="1"/>
</dbReference>
<dbReference type="EMBL" id="JAADJT010000003">
    <property type="protein sequence ID" value="NGZ84128.1"/>
    <property type="molecule type" value="Genomic_DNA"/>
</dbReference>
<organism evidence="2 3">
    <name type="scientific">Duganella aceris</name>
    <dbReference type="NCBI Taxonomy" id="2703883"/>
    <lineage>
        <taxon>Bacteria</taxon>
        <taxon>Pseudomonadati</taxon>
        <taxon>Pseudomonadota</taxon>
        <taxon>Betaproteobacteria</taxon>
        <taxon>Burkholderiales</taxon>
        <taxon>Oxalobacteraceae</taxon>
        <taxon>Telluria group</taxon>
        <taxon>Duganella</taxon>
    </lineage>
</organism>
<gene>
    <name evidence="2" type="ORF">GW587_07660</name>
</gene>
<dbReference type="CDD" id="cd03311">
    <property type="entry name" value="CIMS_C_terminal_like"/>
    <property type="match status" value="1"/>
</dbReference>
<dbReference type="InterPro" id="IPR002629">
    <property type="entry name" value="Met_Synth_C/arc"/>
</dbReference>
<dbReference type="GO" id="GO:0032259">
    <property type="term" value="P:methylation"/>
    <property type="evidence" value="ECO:0007669"/>
    <property type="project" value="UniProtKB-KW"/>
</dbReference>
<keyword evidence="3" id="KW-1185">Reference proteome</keyword>
<feature type="domain" description="Cobalamin-independent methionine synthase MetE C-terminal/archaeal" evidence="1">
    <location>
        <begin position="236"/>
        <end position="481"/>
    </location>
</feature>
<dbReference type="InterPro" id="IPR038071">
    <property type="entry name" value="UROD/MetE-like_sf"/>
</dbReference>
<dbReference type="Gene3D" id="3.20.20.210">
    <property type="match status" value="1"/>
</dbReference>
<dbReference type="GO" id="GO:0008168">
    <property type="term" value="F:methyltransferase activity"/>
    <property type="evidence" value="ECO:0007669"/>
    <property type="project" value="UniProtKB-KW"/>
</dbReference>
<dbReference type="InterPro" id="IPR036868">
    <property type="entry name" value="TusA-like_sf"/>
</dbReference>
<proteinExistence type="predicted"/>
<dbReference type="SUPFAM" id="SSF51726">
    <property type="entry name" value="UROD/MetE-like"/>
    <property type="match status" value="1"/>
</dbReference>
<reference evidence="2 3" key="1">
    <citation type="submission" date="2020-01" db="EMBL/GenBank/DDBJ databases">
        <authorList>
            <person name="Lee S.D."/>
        </authorList>
    </citation>
    <scope>NUCLEOTIDE SEQUENCE [LARGE SCALE GENOMIC DNA]</scope>
    <source>
        <strain evidence="2 3">SAP-35</strain>
    </source>
</reference>
<dbReference type="SUPFAM" id="SSF64307">
    <property type="entry name" value="SirA-like"/>
    <property type="match status" value="1"/>
</dbReference>
<accession>A0ABX0FHV4</accession>
<dbReference type="Proteomes" id="UP000666369">
    <property type="component" value="Unassembled WGS sequence"/>
</dbReference>
<dbReference type="Gene3D" id="3.30.110.40">
    <property type="entry name" value="TusA-like domain"/>
    <property type="match status" value="1"/>
</dbReference>